<dbReference type="GO" id="GO:0016491">
    <property type="term" value="F:oxidoreductase activity"/>
    <property type="evidence" value="ECO:0007669"/>
    <property type="project" value="UniProtKB-KW"/>
</dbReference>
<dbReference type="EMBL" id="CP059735">
    <property type="protein sequence ID" value="WDD97203.1"/>
    <property type="molecule type" value="Genomic_DNA"/>
</dbReference>
<name>A0AAE9YN41_9GAMM</name>
<dbReference type="AlphaFoldDB" id="A0AAE9YN41"/>
<dbReference type="RefSeq" id="WP_044833934.1">
    <property type="nucleotide sequence ID" value="NZ_CP059735.1"/>
</dbReference>
<dbReference type="PANTHER" id="PTHR43669">
    <property type="entry name" value="5-KETO-D-GLUCONATE 5-REDUCTASE"/>
    <property type="match status" value="1"/>
</dbReference>
<keyword evidence="5" id="KW-1185">Reference proteome</keyword>
<dbReference type="PROSITE" id="PS00061">
    <property type="entry name" value="ADH_SHORT"/>
    <property type="match status" value="1"/>
</dbReference>
<proteinExistence type="inferred from homology"/>
<dbReference type="PANTHER" id="PTHR43669:SF3">
    <property type="entry name" value="ALCOHOL DEHYDROGENASE, PUTATIVE (AFU_ORTHOLOGUE AFUA_3G03445)-RELATED"/>
    <property type="match status" value="1"/>
</dbReference>
<reference evidence="4 5" key="1">
    <citation type="journal article" date="2015" name="Genome Announc.">
        <title>Draft Genome Sequences of Marine Isolates of Thalassomonas viridans and Thalassomonas actiniarum.</title>
        <authorList>
            <person name="Olonade I."/>
            <person name="van Zyl L.J."/>
            <person name="Trindade M."/>
        </authorList>
    </citation>
    <scope>NUCLEOTIDE SEQUENCE [LARGE SCALE GENOMIC DNA]</scope>
    <source>
        <strain evidence="4 5">A5K-106</strain>
    </source>
</reference>
<accession>A0AAE9YN41</accession>
<evidence type="ECO:0000313" key="4">
    <source>
        <dbReference type="EMBL" id="WDD97203.1"/>
    </source>
</evidence>
<dbReference type="InterPro" id="IPR002347">
    <property type="entry name" value="SDR_fam"/>
</dbReference>
<protein>
    <submittedName>
        <fullName evidence="4">SDR family oxidoreductase</fullName>
    </submittedName>
</protein>
<organism evidence="4 5">
    <name type="scientific">Thalassomonas actiniarum</name>
    <dbReference type="NCBI Taxonomy" id="485447"/>
    <lineage>
        <taxon>Bacteria</taxon>
        <taxon>Pseudomonadati</taxon>
        <taxon>Pseudomonadota</taxon>
        <taxon>Gammaproteobacteria</taxon>
        <taxon>Alteromonadales</taxon>
        <taxon>Colwelliaceae</taxon>
        <taxon>Thalassomonas</taxon>
    </lineage>
</organism>
<dbReference type="KEGG" id="tact:SG35_017880"/>
<evidence type="ECO:0000256" key="1">
    <source>
        <dbReference type="ARBA" id="ARBA00006484"/>
    </source>
</evidence>
<dbReference type="PRINTS" id="PR00081">
    <property type="entry name" value="GDHRDH"/>
</dbReference>
<evidence type="ECO:0000313" key="5">
    <source>
        <dbReference type="Proteomes" id="UP000032568"/>
    </source>
</evidence>
<dbReference type="PRINTS" id="PR00080">
    <property type="entry name" value="SDRFAMILY"/>
</dbReference>
<gene>
    <name evidence="4" type="ORF">SG35_017880</name>
</gene>
<keyword evidence="2" id="KW-0560">Oxidoreductase</keyword>
<dbReference type="SUPFAM" id="SSF51735">
    <property type="entry name" value="NAD(P)-binding Rossmann-fold domains"/>
    <property type="match status" value="1"/>
</dbReference>
<dbReference type="Pfam" id="PF00106">
    <property type="entry name" value="adh_short"/>
    <property type="match status" value="1"/>
</dbReference>
<sequence>MGFSISNKVALVTGANRGIGKAIVESFLNHGAKKVYLAVRDIESTKALEQEYGDRVVSLQLDVSDNASIQLAAAQAGDVDVLVNNAGVLMPANSLSEHAEEALSKELDVNVFGLIRVAKAFAAILEQNQGALVQLNSVASIKNFAELSTYSASKAASYSITQGIREQLAPKGVSVLSVHPGPIATDMAAQAGFEGEADSTASVSEGIVNALAAGDFHLFPDTVSKQFEAAYQGYAGALIPETLSA</sequence>
<evidence type="ECO:0000256" key="3">
    <source>
        <dbReference type="RuleBase" id="RU000363"/>
    </source>
</evidence>
<dbReference type="NCBIfam" id="NF006120">
    <property type="entry name" value="PRK08264.1-6"/>
    <property type="match status" value="1"/>
</dbReference>
<dbReference type="Proteomes" id="UP000032568">
    <property type="component" value="Chromosome"/>
</dbReference>
<evidence type="ECO:0000256" key="2">
    <source>
        <dbReference type="ARBA" id="ARBA00023002"/>
    </source>
</evidence>
<comment type="similarity">
    <text evidence="1 3">Belongs to the short-chain dehydrogenases/reductases (SDR) family.</text>
</comment>
<reference evidence="4 5" key="2">
    <citation type="journal article" date="2022" name="Mar. Drugs">
        <title>Bioassay-Guided Fractionation Leads to the Detection of Cholic Acid Generated by the Rare Thalassomonas sp.</title>
        <authorList>
            <person name="Pheiffer F."/>
            <person name="Schneider Y.K."/>
            <person name="Hansen E.H."/>
            <person name="Andersen J.H."/>
            <person name="Isaksson J."/>
            <person name="Busche T."/>
            <person name="R C."/>
            <person name="Kalinowski J."/>
            <person name="Zyl L.V."/>
            <person name="Trindade M."/>
        </authorList>
    </citation>
    <scope>NUCLEOTIDE SEQUENCE [LARGE SCALE GENOMIC DNA]</scope>
    <source>
        <strain evidence="4 5">A5K-106</strain>
    </source>
</reference>
<dbReference type="InterPro" id="IPR020904">
    <property type="entry name" value="Sc_DH/Rdtase_CS"/>
</dbReference>
<dbReference type="InterPro" id="IPR036291">
    <property type="entry name" value="NAD(P)-bd_dom_sf"/>
</dbReference>
<dbReference type="Gene3D" id="3.40.50.720">
    <property type="entry name" value="NAD(P)-binding Rossmann-like Domain"/>
    <property type="match status" value="1"/>
</dbReference>